<feature type="non-terminal residue" evidence="1">
    <location>
        <position position="1"/>
    </location>
</feature>
<reference evidence="1" key="1">
    <citation type="submission" date="2021-02" db="EMBL/GenBank/DDBJ databases">
        <authorList>
            <person name="Nowell W R."/>
        </authorList>
    </citation>
    <scope>NUCLEOTIDE SEQUENCE</scope>
</reference>
<sequence length="14" mass="1527">LAVVDIIELDRTGL</sequence>
<protein>
    <submittedName>
        <fullName evidence="1">Uncharacterized protein</fullName>
    </submittedName>
</protein>
<gene>
    <name evidence="1" type="ORF">OXD698_LOCUS53007</name>
</gene>
<name>A0A820QVI5_9BILA</name>
<organism evidence="1 2">
    <name type="scientific">Adineta steineri</name>
    <dbReference type="NCBI Taxonomy" id="433720"/>
    <lineage>
        <taxon>Eukaryota</taxon>
        <taxon>Metazoa</taxon>
        <taxon>Spiralia</taxon>
        <taxon>Gnathifera</taxon>
        <taxon>Rotifera</taxon>
        <taxon>Eurotatoria</taxon>
        <taxon>Bdelloidea</taxon>
        <taxon>Adinetida</taxon>
        <taxon>Adinetidae</taxon>
        <taxon>Adineta</taxon>
    </lineage>
</organism>
<evidence type="ECO:0000313" key="1">
    <source>
        <dbReference type="EMBL" id="CAF4427200.1"/>
    </source>
</evidence>
<evidence type="ECO:0000313" key="2">
    <source>
        <dbReference type="Proteomes" id="UP000663844"/>
    </source>
</evidence>
<proteinExistence type="predicted"/>
<comment type="caution">
    <text evidence="1">The sequence shown here is derived from an EMBL/GenBank/DDBJ whole genome shotgun (WGS) entry which is preliminary data.</text>
</comment>
<accession>A0A820QVI5</accession>
<dbReference type="Proteomes" id="UP000663844">
    <property type="component" value="Unassembled WGS sequence"/>
</dbReference>
<dbReference type="EMBL" id="CAJOAZ010029684">
    <property type="protein sequence ID" value="CAF4427200.1"/>
    <property type="molecule type" value="Genomic_DNA"/>
</dbReference>